<evidence type="ECO:0000256" key="1">
    <source>
        <dbReference type="SAM" id="SignalP"/>
    </source>
</evidence>
<evidence type="ECO:0000313" key="3">
    <source>
        <dbReference type="Proteomes" id="UP000256970"/>
    </source>
</evidence>
<sequence>MRLTVLLLLLGLWTVCALGREVEATAAASTGNRLTKREARIKAVLDDAVAKILANATKGPAVPAGAGGEVTAQQMLFLETWDSANANDYFWGLIMNGTEGLTTGTGEFWYSAAAVLTRKTGNSQQPLCVQNRMGYFYDKILADQSPWKILSMLVKIASFAAGIKDPVNWATQLYEGVQSLATAAQAWAAAAAKAPYYS</sequence>
<organism evidence="2 3">
    <name type="scientific">Tetradesmus obliquus</name>
    <name type="common">Green alga</name>
    <name type="synonym">Acutodesmus obliquus</name>
    <dbReference type="NCBI Taxonomy" id="3088"/>
    <lineage>
        <taxon>Eukaryota</taxon>
        <taxon>Viridiplantae</taxon>
        <taxon>Chlorophyta</taxon>
        <taxon>core chlorophytes</taxon>
        <taxon>Chlorophyceae</taxon>
        <taxon>CS clade</taxon>
        <taxon>Sphaeropleales</taxon>
        <taxon>Scenedesmaceae</taxon>
        <taxon>Tetradesmus</taxon>
    </lineage>
</organism>
<keyword evidence="1" id="KW-0732">Signal</keyword>
<protein>
    <submittedName>
        <fullName evidence="2">Uncharacterized protein</fullName>
    </submittedName>
</protein>
<proteinExistence type="predicted"/>
<dbReference type="AlphaFoldDB" id="A0A383W4Z0"/>
<accession>A0A383W4Z0</accession>
<feature type="chain" id="PRO_5016805414" evidence="1">
    <location>
        <begin position="20"/>
        <end position="198"/>
    </location>
</feature>
<gene>
    <name evidence="2" type="ORF">BQ4739_LOCUS12857</name>
</gene>
<evidence type="ECO:0000313" key="2">
    <source>
        <dbReference type="EMBL" id="SZX72707.1"/>
    </source>
</evidence>
<feature type="signal peptide" evidence="1">
    <location>
        <begin position="1"/>
        <end position="19"/>
    </location>
</feature>
<keyword evidence="3" id="KW-1185">Reference proteome</keyword>
<name>A0A383W4Z0_TETOB</name>
<dbReference type="Proteomes" id="UP000256970">
    <property type="component" value="Unassembled WGS sequence"/>
</dbReference>
<dbReference type="EMBL" id="FNXT01001149">
    <property type="protein sequence ID" value="SZX72707.1"/>
    <property type="molecule type" value="Genomic_DNA"/>
</dbReference>
<reference evidence="2 3" key="1">
    <citation type="submission" date="2016-10" db="EMBL/GenBank/DDBJ databases">
        <authorList>
            <person name="Cai Z."/>
        </authorList>
    </citation>
    <scope>NUCLEOTIDE SEQUENCE [LARGE SCALE GENOMIC DNA]</scope>
</reference>